<dbReference type="PRINTS" id="PR00469">
    <property type="entry name" value="PNDRDTASEII"/>
</dbReference>
<dbReference type="PRINTS" id="PR00368">
    <property type="entry name" value="FADPNR"/>
</dbReference>
<gene>
    <name evidence="5" type="ORF">Val02_55140</name>
</gene>
<evidence type="ECO:0000313" key="5">
    <source>
        <dbReference type="EMBL" id="GIJ48628.1"/>
    </source>
</evidence>
<comment type="caution">
    <text evidence="5">The sequence shown here is derived from an EMBL/GenBank/DDBJ whole genome shotgun (WGS) entry which is preliminary data.</text>
</comment>
<feature type="domain" description="FAD/NAD(P)-binding" evidence="4">
    <location>
        <begin position="3"/>
        <end position="285"/>
    </location>
</feature>
<dbReference type="Pfam" id="PF07992">
    <property type="entry name" value="Pyr_redox_2"/>
    <property type="match status" value="1"/>
</dbReference>
<dbReference type="Gene3D" id="3.50.50.60">
    <property type="entry name" value="FAD/NAD(P)-binding domain"/>
    <property type="match status" value="2"/>
</dbReference>
<organism evidence="5 6">
    <name type="scientific">Virgisporangium aliadipatigenens</name>
    <dbReference type="NCBI Taxonomy" id="741659"/>
    <lineage>
        <taxon>Bacteria</taxon>
        <taxon>Bacillati</taxon>
        <taxon>Actinomycetota</taxon>
        <taxon>Actinomycetes</taxon>
        <taxon>Micromonosporales</taxon>
        <taxon>Micromonosporaceae</taxon>
        <taxon>Virgisporangium</taxon>
    </lineage>
</organism>
<dbReference type="RefSeq" id="WP_203902094.1">
    <property type="nucleotide sequence ID" value="NZ_BOPF01000021.1"/>
</dbReference>
<comment type="catalytic activity">
    <reaction evidence="3">
        <text>[thioredoxin]-dithiol + NADP(+) = [thioredoxin]-disulfide + NADPH + H(+)</text>
        <dbReference type="Rhea" id="RHEA:20345"/>
        <dbReference type="Rhea" id="RHEA-COMP:10698"/>
        <dbReference type="Rhea" id="RHEA-COMP:10700"/>
        <dbReference type="ChEBI" id="CHEBI:15378"/>
        <dbReference type="ChEBI" id="CHEBI:29950"/>
        <dbReference type="ChEBI" id="CHEBI:50058"/>
        <dbReference type="ChEBI" id="CHEBI:57783"/>
        <dbReference type="ChEBI" id="CHEBI:58349"/>
        <dbReference type="EC" id="1.8.1.9"/>
    </reaction>
</comment>
<proteinExistence type="predicted"/>
<evidence type="ECO:0000259" key="4">
    <source>
        <dbReference type="Pfam" id="PF07992"/>
    </source>
</evidence>
<keyword evidence="1" id="KW-0285">Flavoprotein</keyword>
<dbReference type="AlphaFoldDB" id="A0A8J4DT76"/>
<protein>
    <submittedName>
        <fullName evidence="5">Pyridine nucleotide-disulfide oxidoreductase</fullName>
    </submittedName>
</protein>
<evidence type="ECO:0000256" key="1">
    <source>
        <dbReference type="ARBA" id="ARBA00022630"/>
    </source>
</evidence>
<accession>A0A8J4DT76</accession>
<name>A0A8J4DT76_9ACTN</name>
<dbReference type="EMBL" id="BOPF01000021">
    <property type="protein sequence ID" value="GIJ48628.1"/>
    <property type="molecule type" value="Genomic_DNA"/>
</dbReference>
<evidence type="ECO:0000256" key="2">
    <source>
        <dbReference type="ARBA" id="ARBA00023002"/>
    </source>
</evidence>
<keyword evidence="6" id="KW-1185">Reference proteome</keyword>
<dbReference type="InterPro" id="IPR023753">
    <property type="entry name" value="FAD/NAD-binding_dom"/>
</dbReference>
<sequence>MDDALVVGGGPAGMSAALYLARYNRSVVLFDTARGRSSHHQTNHNYLGFPEGVPIQRLRELGRAQLSHYPHVRLLQVPVERLTGDAERGFAAVTPQGTYRGRTVVLATGVVDHYPRFEGWEPCVGISLFWCITCDGWENRGRTVLVVGHTDAAAGEALQLQSLTGRITLLTNHEKPEIGTTSRRRLAGAGIPVVEDLIASVSCADGGLIQIVHTTGGVDLPCESVFSIQGATPQSDLAAQLGVELEPTGWIAVDTEQKTSLPGVFAAGDVTALHSHQVTTAVHEGAQAASAANHFLYPEELKG</sequence>
<dbReference type="SUPFAM" id="SSF51905">
    <property type="entry name" value="FAD/NAD(P)-binding domain"/>
    <property type="match status" value="1"/>
</dbReference>
<evidence type="ECO:0000313" key="6">
    <source>
        <dbReference type="Proteomes" id="UP000619260"/>
    </source>
</evidence>
<evidence type="ECO:0000256" key="3">
    <source>
        <dbReference type="ARBA" id="ARBA00048132"/>
    </source>
</evidence>
<reference evidence="5" key="1">
    <citation type="submission" date="2021-01" db="EMBL/GenBank/DDBJ databases">
        <title>Whole genome shotgun sequence of Virgisporangium aliadipatigenens NBRC 105644.</title>
        <authorList>
            <person name="Komaki H."/>
            <person name="Tamura T."/>
        </authorList>
    </citation>
    <scope>NUCLEOTIDE SEQUENCE</scope>
    <source>
        <strain evidence="5">NBRC 105644</strain>
    </source>
</reference>
<dbReference type="InterPro" id="IPR036188">
    <property type="entry name" value="FAD/NAD-bd_sf"/>
</dbReference>
<dbReference type="PANTHER" id="PTHR48105">
    <property type="entry name" value="THIOREDOXIN REDUCTASE 1-RELATED-RELATED"/>
    <property type="match status" value="1"/>
</dbReference>
<keyword evidence="2" id="KW-0560">Oxidoreductase</keyword>
<dbReference type="InterPro" id="IPR050097">
    <property type="entry name" value="Ferredoxin-NADP_redctase_2"/>
</dbReference>
<dbReference type="GO" id="GO:0004791">
    <property type="term" value="F:thioredoxin-disulfide reductase (NADPH) activity"/>
    <property type="evidence" value="ECO:0007669"/>
    <property type="project" value="UniProtKB-EC"/>
</dbReference>
<dbReference type="Proteomes" id="UP000619260">
    <property type="component" value="Unassembled WGS sequence"/>
</dbReference>